<dbReference type="SUPFAM" id="SSF55781">
    <property type="entry name" value="GAF domain-like"/>
    <property type="match status" value="1"/>
</dbReference>
<dbReference type="Gene3D" id="3.30.450.40">
    <property type="match status" value="1"/>
</dbReference>
<proteinExistence type="predicted"/>
<dbReference type="CDD" id="cd00130">
    <property type="entry name" value="PAS"/>
    <property type="match status" value="1"/>
</dbReference>
<dbReference type="InterPro" id="IPR029016">
    <property type="entry name" value="GAF-like_dom_sf"/>
</dbReference>
<feature type="domain" description="PAS" evidence="1">
    <location>
        <begin position="280"/>
        <end position="325"/>
    </location>
</feature>
<evidence type="ECO:0000313" key="3">
    <source>
        <dbReference type="Proteomes" id="UP000278962"/>
    </source>
</evidence>
<name>A0A660LCQ9_9ACTN</name>
<dbReference type="PROSITE" id="PS50112">
    <property type="entry name" value="PAS"/>
    <property type="match status" value="1"/>
</dbReference>
<dbReference type="SMART" id="SM00091">
    <property type="entry name" value="PAS"/>
    <property type="match status" value="1"/>
</dbReference>
<dbReference type="RefSeq" id="WP_121249772.1">
    <property type="nucleotide sequence ID" value="NZ_RBIL01000001.1"/>
</dbReference>
<keyword evidence="3" id="KW-1185">Reference proteome</keyword>
<dbReference type="EMBL" id="RBIL01000001">
    <property type="protein sequence ID" value="RKQ92035.1"/>
    <property type="molecule type" value="Genomic_DNA"/>
</dbReference>
<dbReference type="InterPro" id="IPR035965">
    <property type="entry name" value="PAS-like_dom_sf"/>
</dbReference>
<dbReference type="Gene3D" id="3.30.450.20">
    <property type="entry name" value="PAS domain"/>
    <property type="match status" value="1"/>
</dbReference>
<evidence type="ECO:0000259" key="1">
    <source>
        <dbReference type="PROSITE" id="PS50112"/>
    </source>
</evidence>
<dbReference type="OrthoDB" id="5241933at2"/>
<dbReference type="InterPro" id="IPR003018">
    <property type="entry name" value="GAF"/>
</dbReference>
<reference evidence="2 3" key="1">
    <citation type="submission" date="2018-10" db="EMBL/GenBank/DDBJ databases">
        <title>Genomic Encyclopedia of Archaeal and Bacterial Type Strains, Phase II (KMG-II): from individual species to whole genera.</title>
        <authorList>
            <person name="Goeker M."/>
        </authorList>
    </citation>
    <scope>NUCLEOTIDE SEQUENCE [LARGE SCALE GENOMIC DNA]</scope>
    <source>
        <strain evidence="2 3">DSM 14954</strain>
    </source>
</reference>
<accession>A0A660LCQ9</accession>
<gene>
    <name evidence="2" type="ORF">C8N24_1874</name>
</gene>
<dbReference type="Proteomes" id="UP000278962">
    <property type="component" value="Unassembled WGS sequence"/>
</dbReference>
<dbReference type="SMART" id="SM00065">
    <property type="entry name" value="GAF"/>
    <property type="match status" value="1"/>
</dbReference>
<organism evidence="2 3">
    <name type="scientific">Solirubrobacter pauli</name>
    <dbReference type="NCBI Taxonomy" id="166793"/>
    <lineage>
        <taxon>Bacteria</taxon>
        <taxon>Bacillati</taxon>
        <taxon>Actinomycetota</taxon>
        <taxon>Thermoleophilia</taxon>
        <taxon>Solirubrobacterales</taxon>
        <taxon>Solirubrobacteraceae</taxon>
        <taxon>Solirubrobacter</taxon>
    </lineage>
</organism>
<protein>
    <submittedName>
        <fullName evidence="2">GAF domain-containing protein</fullName>
    </submittedName>
</protein>
<comment type="caution">
    <text evidence="2">The sequence shown here is derived from an EMBL/GenBank/DDBJ whole genome shotgun (WGS) entry which is preliminary data.</text>
</comment>
<dbReference type="Pfam" id="PF13185">
    <property type="entry name" value="GAF_2"/>
    <property type="match status" value="1"/>
</dbReference>
<dbReference type="AlphaFoldDB" id="A0A660LCQ9"/>
<sequence length="365" mass="38430">MRSVTALLVDVPASHAALISRTGAVQRAVPVHGEEAFNAALARRGWDAVLYGGDGVNAVPSQKALALVRLADPHLPFISVSPLGEGTLPHGVPRVSTLNQLGAVLQRELEQARMRRRVGGAHRLLGAQQAIGDHLAAGLEPAVLCERVLATLGESLGWAAGAVWRADGARLACATTWHAASSRASIAALMNTTRDRSFAAGQGLAGRVWGFRRPIWSGASDEALRAGLVTAAAFPITSDEQCVGVIELYATDAREPNAEVSALFATIGAQLGSYLARRRKRARARRAFDGAAALIVALDADDRVEIANGTACAALGRSEHELLGRPLPDTPFIAWRWSPSHDDDGACVGKVGWGEPVRLVAASLR</sequence>
<dbReference type="InterPro" id="IPR000014">
    <property type="entry name" value="PAS"/>
</dbReference>
<evidence type="ECO:0000313" key="2">
    <source>
        <dbReference type="EMBL" id="RKQ92035.1"/>
    </source>
</evidence>
<dbReference type="SUPFAM" id="SSF55785">
    <property type="entry name" value="PYP-like sensor domain (PAS domain)"/>
    <property type="match status" value="1"/>
</dbReference>